<organism evidence="2 3">
    <name type="scientific">Terribacillus saccharophilus</name>
    <dbReference type="NCBI Taxonomy" id="361277"/>
    <lineage>
        <taxon>Bacteria</taxon>
        <taxon>Bacillati</taxon>
        <taxon>Bacillota</taxon>
        <taxon>Bacilli</taxon>
        <taxon>Bacillales</taxon>
        <taxon>Bacillaceae</taxon>
        <taxon>Terribacillus</taxon>
    </lineage>
</organism>
<evidence type="ECO:0000313" key="3">
    <source>
        <dbReference type="Proteomes" id="UP000199735"/>
    </source>
</evidence>
<sequence>MLAKTISFIVIFLLVIGVAVWIFAAFEPFKQEAFIEDTIEKIEVYDAEATEPSETITEKGQVESIVTCINTCKREEMSPEASYSALDITLILYGEEDNYKVGVWQGGSTVSFVYDATIIESEFEPFSL</sequence>
<proteinExistence type="predicted"/>
<gene>
    <name evidence="2" type="ORF">SAMN04489762_2930</name>
</gene>
<dbReference type="EMBL" id="FOCD01000004">
    <property type="protein sequence ID" value="SEN86596.1"/>
    <property type="molecule type" value="Genomic_DNA"/>
</dbReference>
<dbReference type="Proteomes" id="UP000199735">
    <property type="component" value="Unassembled WGS sequence"/>
</dbReference>
<protein>
    <submittedName>
        <fullName evidence="2">Uncharacterized protein</fullName>
    </submittedName>
</protein>
<evidence type="ECO:0000256" key="1">
    <source>
        <dbReference type="SAM" id="Phobius"/>
    </source>
</evidence>
<comment type="caution">
    <text evidence="2">The sequence shown here is derived from an EMBL/GenBank/DDBJ whole genome shotgun (WGS) entry which is preliminary data.</text>
</comment>
<name>A0AAX2EIC3_9BACI</name>
<accession>A0AAX2EIC3</accession>
<keyword evidence="1" id="KW-0472">Membrane</keyword>
<evidence type="ECO:0000313" key="2">
    <source>
        <dbReference type="EMBL" id="SEN86596.1"/>
    </source>
</evidence>
<feature type="transmembrane region" description="Helical" evidence="1">
    <location>
        <begin position="6"/>
        <end position="26"/>
    </location>
</feature>
<dbReference type="RefSeq" id="WP_093881192.1">
    <property type="nucleotide sequence ID" value="NZ_FOCD01000004.1"/>
</dbReference>
<reference evidence="2 3" key="1">
    <citation type="submission" date="2016-10" db="EMBL/GenBank/DDBJ databases">
        <authorList>
            <person name="Varghese N."/>
            <person name="Submissions S."/>
        </authorList>
    </citation>
    <scope>NUCLEOTIDE SEQUENCE [LARGE SCALE GENOMIC DNA]</scope>
    <source>
        <strain evidence="2 3">DSM 21619</strain>
    </source>
</reference>
<keyword evidence="1" id="KW-1133">Transmembrane helix</keyword>
<keyword evidence="1" id="KW-0812">Transmembrane</keyword>
<dbReference type="AlphaFoldDB" id="A0AAX2EIC3"/>